<keyword evidence="11" id="KW-0472">Membrane</keyword>
<dbReference type="PROSITE" id="PS50112">
    <property type="entry name" value="PAS"/>
    <property type="match status" value="1"/>
</dbReference>
<dbReference type="PANTHER" id="PTHR43047">
    <property type="entry name" value="TWO-COMPONENT HISTIDINE PROTEIN KINASE"/>
    <property type="match status" value="1"/>
</dbReference>
<dbReference type="CDD" id="cd00130">
    <property type="entry name" value="PAS"/>
    <property type="match status" value="3"/>
</dbReference>
<dbReference type="InterPro" id="IPR000700">
    <property type="entry name" value="PAS-assoc_C"/>
</dbReference>
<dbReference type="PROSITE" id="PS50110">
    <property type="entry name" value="RESPONSE_REGULATORY"/>
    <property type="match status" value="1"/>
</dbReference>
<name>A0A7C3KDN0_9CYAN</name>
<accession>A0A7C3KDN0</accession>
<dbReference type="InterPro" id="IPR035965">
    <property type="entry name" value="PAS-like_dom_sf"/>
</dbReference>
<evidence type="ECO:0000259" key="17">
    <source>
        <dbReference type="PROSITE" id="PS50110"/>
    </source>
</evidence>
<dbReference type="GO" id="GO:0000155">
    <property type="term" value="F:phosphorelay sensor kinase activity"/>
    <property type="evidence" value="ECO:0007669"/>
    <property type="project" value="InterPro"/>
</dbReference>
<dbReference type="PROSITE" id="PS50113">
    <property type="entry name" value="PAC"/>
    <property type="match status" value="2"/>
</dbReference>
<dbReference type="FunFam" id="3.30.565.10:FF:000010">
    <property type="entry name" value="Sensor histidine kinase RcsC"/>
    <property type="match status" value="1"/>
</dbReference>
<dbReference type="Pfam" id="PF01590">
    <property type="entry name" value="GAF"/>
    <property type="match status" value="2"/>
</dbReference>
<evidence type="ECO:0000256" key="9">
    <source>
        <dbReference type="ARBA" id="ARBA00022840"/>
    </source>
</evidence>
<dbReference type="SMART" id="SM00388">
    <property type="entry name" value="HisKA"/>
    <property type="match status" value="1"/>
</dbReference>
<dbReference type="InterPro" id="IPR000014">
    <property type="entry name" value="PAS"/>
</dbReference>
<evidence type="ECO:0000313" key="20">
    <source>
        <dbReference type="EMBL" id="HFM97305.1"/>
    </source>
</evidence>
<feature type="domain" description="PAS" evidence="18">
    <location>
        <begin position="682"/>
        <end position="728"/>
    </location>
</feature>
<keyword evidence="6" id="KW-0808">Transferase</keyword>
<dbReference type="Gene3D" id="1.10.287.130">
    <property type="match status" value="1"/>
</dbReference>
<dbReference type="InterPro" id="IPR013656">
    <property type="entry name" value="PAS_4"/>
</dbReference>
<evidence type="ECO:0000256" key="2">
    <source>
        <dbReference type="ARBA" id="ARBA00004370"/>
    </source>
</evidence>
<dbReference type="CDD" id="cd17546">
    <property type="entry name" value="REC_hyHK_CKI1_RcsC-like"/>
    <property type="match status" value="1"/>
</dbReference>
<dbReference type="CDD" id="cd16922">
    <property type="entry name" value="HATPase_EvgS-ArcB-TorS-like"/>
    <property type="match status" value="1"/>
</dbReference>
<comment type="catalytic activity">
    <reaction evidence="1">
        <text>ATP + protein L-histidine = ADP + protein N-phospho-L-histidine.</text>
        <dbReference type="EC" id="2.7.13.3"/>
    </reaction>
</comment>
<dbReference type="InterPro" id="IPR029016">
    <property type="entry name" value="GAF-like_dom_sf"/>
</dbReference>
<dbReference type="Pfam" id="PF08447">
    <property type="entry name" value="PAS_3"/>
    <property type="match status" value="1"/>
</dbReference>
<dbReference type="SMART" id="SM00091">
    <property type="entry name" value="PAS"/>
    <property type="match status" value="3"/>
</dbReference>
<keyword evidence="10" id="KW-0902">Two-component regulatory system</keyword>
<dbReference type="EMBL" id="DSRU01000068">
    <property type="protein sequence ID" value="HFM97305.1"/>
    <property type="molecule type" value="Genomic_DNA"/>
</dbReference>
<evidence type="ECO:0000256" key="7">
    <source>
        <dbReference type="ARBA" id="ARBA00022741"/>
    </source>
</evidence>
<dbReference type="SMART" id="SM00387">
    <property type="entry name" value="HATPase_c"/>
    <property type="match status" value="1"/>
</dbReference>
<evidence type="ECO:0000256" key="14">
    <source>
        <dbReference type="PROSITE-ProRule" id="PRU00169"/>
    </source>
</evidence>
<gene>
    <name evidence="20" type="ORF">ENR64_05965</name>
</gene>
<dbReference type="InterPro" id="IPR036890">
    <property type="entry name" value="HATPase_C_sf"/>
</dbReference>
<keyword evidence="12" id="KW-0131">Cell cycle</keyword>
<dbReference type="InterPro" id="IPR003018">
    <property type="entry name" value="GAF"/>
</dbReference>
<dbReference type="SUPFAM" id="SSF55874">
    <property type="entry name" value="ATPase domain of HSP90 chaperone/DNA topoisomerase II/histidine kinase"/>
    <property type="match status" value="1"/>
</dbReference>
<feature type="domain" description="PAC" evidence="19">
    <location>
        <begin position="756"/>
        <end position="808"/>
    </location>
</feature>
<dbReference type="Gene3D" id="3.30.565.10">
    <property type="entry name" value="Histidine kinase-like ATPase, C-terminal domain"/>
    <property type="match status" value="1"/>
</dbReference>
<evidence type="ECO:0000256" key="12">
    <source>
        <dbReference type="ARBA" id="ARBA00023306"/>
    </source>
</evidence>
<evidence type="ECO:0000256" key="11">
    <source>
        <dbReference type="ARBA" id="ARBA00023136"/>
    </source>
</evidence>
<dbReference type="PROSITE" id="PS50109">
    <property type="entry name" value="HIS_KIN"/>
    <property type="match status" value="1"/>
</dbReference>
<dbReference type="EC" id="2.7.13.3" evidence="4"/>
<evidence type="ECO:0000256" key="10">
    <source>
        <dbReference type="ARBA" id="ARBA00023012"/>
    </source>
</evidence>
<sequence length="1486" mass="166902">MSEQTVKPQAAKQGAVNQQDCQESSEAQASAKPKSVDGSQVQTDWAETRQEKQSLSDFSDNVKQLHRLSITHFDNLQDLLTDYIRTGCQILGFAAGAVGQVQEQIYTFLAVQSDVGSLVPGVPANLNETFCGKVIERGNTVAFHHVGRMVDMQNHPLYLALKLESYLGTPIWVDGVLFGTICFFSQEPRPQGFESHEQEIIELMAQSIGKFINFQQTETKRKQAEEEVQLLLSLTQAITNAVDFDQALEIALQTLCEATGWMYGEAWLPTADGSGLYCSPIWYCNQQGQSEALIDAVGQLRQMIVGETLSLGEGVAGRVGAQQSPEWTPDNTSLIEALHGQKSVSGWRTRPEMRLGFKAHYGVPIVVSRDREVYSAPVESLISPTLHKADSQLLAVLVFFIPECRPHDERLIHLVAAVAAQLGMVLAHKQTEAELEALFRAMSDVIVVRDRQGRCLKIAQSHPSLYKPAHEMLGKTLHETFPVEVADLVLNSIETSLTTWSTVNIEYKLLIHGQSVWLSTSISPLSDNTVILVARDISERKRLELALKRSEAKLSNVLNSANAAIASVRVFDDQSWEVEFRSVGYEKVFGFPLQQFEVDPHFWLSHVFWEDAERYLTTLVKDVLAGRSGMVEYRFHHGDGTVHWISEIYTPQWDDVANCWVITTVDTDISDRKRIEETLTRQQEFLRSVIDAPPNLIFAKDRNAQFVLANQAVAEIYGTSVEDLIGKSDANFNSNWSEVEHFLQDDHEVICTGKPKLVEEFVTSAWGETRCFQTIKKPITALDGQSTLVLGVATDITDRKQMEEALRLIVEGTAAKTGREFFYSLVRYLAEVLKVRYAFVTELIKPEMKKAHTLAFWQGDGFGENLAYELAGTPCEQVLAGEIIYYRDSIQQHFPHHAHLAELGAESYFGIPLNDSTGNVIGHLKVLDSKPLPRKQFSEQILRIFAARAGAELERQQAEEALSELLACTQQQSIDLKQARDIAESANRAKSEFLANMSHELRTPLNIILGFAQVIARESSLTDSVRDYVATINRSGEHLLELINDVLEMSKIEAGKLTFDPVDFDLQELLTSLKEMFQFRAESKGLHLILESSLEMPRYIQTDEGKLRQVLINLLGNAIKFTNSGTVALRASVLSADSHNQTCESCSDGADTIWLQFEVTDTGSGITPEELPMLFEPFVRSQQQEHFTEGTGLGLPISRKFIQLMKGTIQLNSQYGVGTTVQVQMPVQQAAQVEPRSFQLDSSIVRLKPGQENYRILVVEDHLESRQLLVTLLRSVGFEVQEAVDGKTAIDLWQNWRPDLIWMDMHLPILSGYEATRQIRTLEQERCALRDAEKQRNVGLDDFHDSDSTTIIIALTASAFEEDRARVLAAGCNDFVRKPFRDNLLLGKLREYLGVQFVYRDRVPSCIGEEVYLQQPPLVQATLREIMPAEWLDQFYQAANLGLDQRLFQLITQIPDTHPSISNLLTNLVNNFCFDQLLILTQLSED</sequence>
<keyword evidence="7" id="KW-0547">Nucleotide-binding</keyword>
<protein>
    <recommendedName>
        <fullName evidence="13">Circadian input-output histidine kinase CikA</fullName>
        <ecNumber evidence="4">2.7.13.3</ecNumber>
    </recommendedName>
</protein>
<keyword evidence="5 14" id="KW-0597">Phosphoprotein</keyword>
<dbReference type="CDD" id="cd00082">
    <property type="entry name" value="HisKA"/>
    <property type="match status" value="1"/>
</dbReference>
<dbReference type="Pfam" id="PF08448">
    <property type="entry name" value="PAS_4"/>
    <property type="match status" value="2"/>
</dbReference>
<dbReference type="GO" id="GO:0005886">
    <property type="term" value="C:plasma membrane"/>
    <property type="evidence" value="ECO:0007669"/>
    <property type="project" value="TreeGrafter"/>
</dbReference>
<evidence type="ECO:0000259" key="19">
    <source>
        <dbReference type="PROSITE" id="PS50113"/>
    </source>
</evidence>
<dbReference type="SUPFAM" id="SSF55785">
    <property type="entry name" value="PYP-like sensor domain (PAS domain)"/>
    <property type="match status" value="3"/>
</dbReference>
<dbReference type="InterPro" id="IPR005467">
    <property type="entry name" value="His_kinase_dom"/>
</dbReference>
<dbReference type="Pfam" id="PF02518">
    <property type="entry name" value="HATPase_c"/>
    <property type="match status" value="1"/>
</dbReference>
<keyword evidence="9" id="KW-0067">ATP-binding</keyword>
<dbReference type="InterPro" id="IPR004358">
    <property type="entry name" value="Sig_transdc_His_kin-like_C"/>
</dbReference>
<dbReference type="InterPro" id="IPR036097">
    <property type="entry name" value="HisK_dim/P_sf"/>
</dbReference>
<dbReference type="InterPro" id="IPR013655">
    <property type="entry name" value="PAS_fold_3"/>
</dbReference>
<dbReference type="Gene3D" id="3.30.450.20">
    <property type="entry name" value="PAS domain"/>
    <property type="match status" value="3"/>
</dbReference>
<feature type="modified residue" description="4-aspartylphosphate" evidence="14">
    <location>
        <position position="1304"/>
    </location>
</feature>
<proteinExistence type="inferred from homology"/>
<comment type="similarity">
    <text evidence="3">In the N-terminal section; belongs to the phytochrome family.</text>
</comment>
<reference evidence="20" key="1">
    <citation type="journal article" date="2020" name="mSystems">
        <title>Genome- and Community-Level Interaction Insights into Carbon Utilization and Element Cycling Functions of Hydrothermarchaeota in Hydrothermal Sediment.</title>
        <authorList>
            <person name="Zhou Z."/>
            <person name="Liu Y."/>
            <person name="Xu W."/>
            <person name="Pan J."/>
            <person name="Luo Z.H."/>
            <person name="Li M."/>
        </authorList>
    </citation>
    <scope>NUCLEOTIDE SEQUENCE [LARGE SCALE GENOMIC DNA]</scope>
    <source>
        <strain evidence="20">SpSt-418</strain>
    </source>
</reference>
<feature type="domain" description="Histidine kinase" evidence="16">
    <location>
        <begin position="996"/>
        <end position="1229"/>
    </location>
</feature>
<dbReference type="InterPro" id="IPR001789">
    <property type="entry name" value="Sig_transdc_resp-reg_receiver"/>
</dbReference>
<evidence type="ECO:0000256" key="5">
    <source>
        <dbReference type="ARBA" id="ARBA00022553"/>
    </source>
</evidence>
<dbReference type="SMART" id="SM00065">
    <property type="entry name" value="GAF"/>
    <property type="match status" value="3"/>
</dbReference>
<dbReference type="FunFam" id="1.10.287.130:FF:000038">
    <property type="entry name" value="Sensory transduction histidine kinase"/>
    <property type="match status" value="1"/>
</dbReference>
<comment type="subcellular location">
    <subcellularLocation>
        <location evidence="2">Membrane</location>
    </subcellularLocation>
</comment>
<evidence type="ECO:0000256" key="8">
    <source>
        <dbReference type="ARBA" id="ARBA00022777"/>
    </source>
</evidence>
<dbReference type="NCBIfam" id="TIGR00229">
    <property type="entry name" value="sensory_box"/>
    <property type="match status" value="2"/>
</dbReference>
<dbReference type="GO" id="GO:0005524">
    <property type="term" value="F:ATP binding"/>
    <property type="evidence" value="ECO:0007669"/>
    <property type="project" value="UniProtKB-KW"/>
</dbReference>
<dbReference type="PRINTS" id="PR00344">
    <property type="entry name" value="BCTRLSENSOR"/>
</dbReference>
<dbReference type="PANTHER" id="PTHR43047:SF72">
    <property type="entry name" value="OSMOSENSING HISTIDINE PROTEIN KINASE SLN1"/>
    <property type="match status" value="1"/>
</dbReference>
<dbReference type="InterPro" id="IPR011006">
    <property type="entry name" value="CheY-like_superfamily"/>
</dbReference>
<evidence type="ECO:0000259" key="16">
    <source>
        <dbReference type="PROSITE" id="PS50109"/>
    </source>
</evidence>
<dbReference type="SMART" id="SM00448">
    <property type="entry name" value="REC"/>
    <property type="match status" value="1"/>
</dbReference>
<dbReference type="SUPFAM" id="SSF47384">
    <property type="entry name" value="Homodimeric domain of signal transducing histidine kinase"/>
    <property type="match status" value="1"/>
</dbReference>
<keyword evidence="8" id="KW-0418">Kinase</keyword>
<dbReference type="Gene3D" id="3.40.50.2300">
    <property type="match status" value="1"/>
</dbReference>
<dbReference type="Gene3D" id="3.30.450.40">
    <property type="match status" value="3"/>
</dbReference>
<feature type="region of interest" description="Disordered" evidence="15">
    <location>
        <begin position="1"/>
        <end position="57"/>
    </location>
</feature>
<evidence type="ECO:0000256" key="6">
    <source>
        <dbReference type="ARBA" id="ARBA00022679"/>
    </source>
</evidence>
<evidence type="ECO:0000256" key="15">
    <source>
        <dbReference type="SAM" id="MobiDB-lite"/>
    </source>
</evidence>
<evidence type="ECO:0000256" key="4">
    <source>
        <dbReference type="ARBA" id="ARBA00012438"/>
    </source>
</evidence>
<dbReference type="InterPro" id="IPR003594">
    <property type="entry name" value="HATPase_dom"/>
</dbReference>
<dbReference type="Pfam" id="PF00072">
    <property type="entry name" value="Response_reg"/>
    <property type="match status" value="1"/>
</dbReference>
<dbReference type="Pfam" id="PF00512">
    <property type="entry name" value="HisKA"/>
    <property type="match status" value="1"/>
</dbReference>
<evidence type="ECO:0000256" key="13">
    <source>
        <dbReference type="ARBA" id="ARBA00074306"/>
    </source>
</evidence>
<dbReference type="SUPFAM" id="SSF52172">
    <property type="entry name" value="CheY-like"/>
    <property type="match status" value="1"/>
</dbReference>
<feature type="domain" description="PAC" evidence="19">
    <location>
        <begin position="629"/>
        <end position="681"/>
    </location>
</feature>
<feature type="domain" description="Response regulatory" evidence="17">
    <location>
        <begin position="1255"/>
        <end position="1393"/>
    </location>
</feature>
<dbReference type="SUPFAM" id="SSF55781">
    <property type="entry name" value="GAF domain-like"/>
    <property type="match status" value="3"/>
</dbReference>
<evidence type="ECO:0000259" key="18">
    <source>
        <dbReference type="PROSITE" id="PS50112"/>
    </source>
</evidence>
<organism evidence="20">
    <name type="scientific">Oscillatoriales cyanobacterium SpSt-418</name>
    <dbReference type="NCBI Taxonomy" id="2282169"/>
    <lineage>
        <taxon>Bacteria</taxon>
        <taxon>Bacillati</taxon>
        <taxon>Cyanobacteriota</taxon>
        <taxon>Cyanophyceae</taxon>
        <taxon>Oscillatoriophycideae</taxon>
        <taxon>Oscillatoriales</taxon>
    </lineage>
</organism>
<dbReference type="GO" id="GO:0009927">
    <property type="term" value="F:histidine phosphotransfer kinase activity"/>
    <property type="evidence" value="ECO:0007669"/>
    <property type="project" value="TreeGrafter"/>
</dbReference>
<dbReference type="InterPro" id="IPR003661">
    <property type="entry name" value="HisK_dim/P_dom"/>
</dbReference>
<feature type="compositionally biased region" description="Polar residues" evidence="15">
    <location>
        <begin position="15"/>
        <end position="28"/>
    </location>
</feature>
<evidence type="ECO:0000256" key="3">
    <source>
        <dbReference type="ARBA" id="ARBA00006402"/>
    </source>
</evidence>
<evidence type="ECO:0000256" key="1">
    <source>
        <dbReference type="ARBA" id="ARBA00000085"/>
    </source>
</evidence>
<comment type="caution">
    <text evidence="20">The sequence shown here is derived from an EMBL/GenBank/DDBJ whole genome shotgun (WGS) entry which is preliminary data.</text>
</comment>